<dbReference type="Proteomes" id="UP000638570">
    <property type="component" value="Unassembled WGS sequence"/>
</dbReference>
<dbReference type="RefSeq" id="WP_202088264.1">
    <property type="nucleotide sequence ID" value="NZ_JAERTZ010000032.1"/>
</dbReference>
<sequence>MSAITITRTLTKADAEKHIARHHTRVANIGVGIKALGEMLTGIDPEVGIDTDLASDTGHLLHEVGQVIVDSLNEIAEIEKALMLARETGGRK</sequence>
<proteinExistence type="predicted"/>
<dbReference type="EMBL" id="JAERTZ010000032">
    <property type="protein sequence ID" value="MBL1379183.1"/>
    <property type="molecule type" value="Genomic_DNA"/>
</dbReference>
<keyword evidence="2" id="KW-1185">Reference proteome</keyword>
<comment type="caution">
    <text evidence="1">The sequence shown here is derived from an EMBL/GenBank/DDBJ whole genome shotgun (WGS) entry which is preliminary data.</text>
</comment>
<protein>
    <submittedName>
        <fullName evidence="1">Uncharacterized protein</fullName>
    </submittedName>
</protein>
<gene>
    <name evidence="1" type="ORF">JKV55_17930</name>
</gene>
<evidence type="ECO:0000313" key="2">
    <source>
        <dbReference type="Proteomes" id="UP000638570"/>
    </source>
</evidence>
<accession>A0ABS1QWE1</accession>
<organism evidence="1 2">
    <name type="scientific">Zobellella iuensis</name>
    <dbReference type="NCBI Taxonomy" id="2803811"/>
    <lineage>
        <taxon>Bacteria</taxon>
        <taxon>Pseudomonadati</taxon>
        <taxon>Pseudomonadota</taxon>
        <taxon>Gammaproteobacteria</taxon>
        <taxon>Aeromonadales</taxon>
        <taxon>Aeromonadaceae</taxon>
        <taxon>Zobellella</taxon>
    </lineage>
</organism>
<evidence type="ECO:0000313" key="1">
    <source>
        <dbReference type="EMBL" id="MBL1379183.1"/>
    </source>
</evidence>
<name>A0ABS1QWE1_9GAMM</name>
<reference evidence="2" key="1">
    <citation type="submission" date="2021-01" db="EMBL/GenBank/DDBJ databases">
        <title>Genome public.</title>
        <authorList>
            <person name="Liu C."/>
            <person name="Sun Q."/>
        </authorList>
    </citation>
    <scope>NUCLEOTIDE SEQUENCE [LARGE SCALE GENOMIC DNA]</scope>
    <source>
        <strain evidence="2">CGMCC 1.18722</strain>
    </source>
</reference>